<keyword evidence="1" id="KW-0812">Transmembrane</keyword>
<gene>
    <name evidence="2" type="ORF">CEXT_279541</name>
</gene>
<organism evidence="2 3">
    <name type="scientific">Caerostris extrusa</name>
    <name type="common">Bark spider</name>
    <name type="synonym">Caerostris bankana</name>
    <dbReference type="NCBI Taxonomy" id="172846"/>
    <lineage>
        <taxon>Eukaryota</taxon>
        <taxon>Metazoa</taxon>
        <taxon>Ecdysozoa</taxon>
        <taxon>Arthropoda</taxon>
        <taxon>Chelicerata</taxon>
        <taxon>Arachnida</taxon>
        <taxon>Araneae</taxon>
        <taxon>Araneomorphae</taxon>
        <taxon>Entelegynae</taxon>
        <taxon>Araneoidea</taxon>
        <taxon>Araneidae</taxon>
        <taxon>Caerostris</taxon>
    </lineage>
</organism>
<evidence type="ECO:0000313" key="2">
    <source>
        <dbReference type="EMBL" id="GIY88703.1"/>
    </source>
</evidence>
<sequence>MNSSSTGNHEENISSKRTSSVNFHGFGSGSLVVGLWLTTMFWPKGCSGTISESVGKSNSIIGLSVGMGCAPVSTEGVSGFNFPEYNWIPGKLLPDVEQLGEDHHKVEVKNISLFHASCIKWSKKKFEKEKDIKRKLLRKQGKHRALSLAEQGQAFHSAYVVLLIFYWASYCDLPGSYQVRERNQMSSPDVFEQNK</sequence>
<keyword evidence="1" id="KW-0472">Membrane</keyword>
<dbReference type="AlphaFoldDB" id="A0AAV4X2E2"/>
<name>A0AAV4X2E2_CAEEX</name>
<feature type="transmembrane region" description="Helical" evidence="1">
    <location>
        <begin position="21"/>
        <end position="42"/>
    </location>
</feature>
<reference evidence="2 3" key="1">
    <citation type="submission" date="2021-06" db="EMBL/GenBank/DDBJ databases">
        <title>Caerostris extrusa draft genome.</title>
        <authorList>
            <person name="Kono N."/>
            <person name="Arakawa K."/>
        </authorList>
    </citation>
    <scope>NUCLEOTIDE SEQUENCE [LARGE SCALE GENOMIC DNA]</scope>
</reference>
<protein>
    <submittedName>
        <fullName evidence="2">Uncharacterized protein</fullName>
    </submittedName>
</protein>
<evidence type="ECO:0000313" key="3">
    <source>
        <dbReference type="Proteomes" id="UP001054945"/>
    </source>
</evidence>
<comment type="caution">
    <text evidence="2">The sequence shown here is derived from an EMBL/GenBank/DDBJ whole genome shotgun (WGS) entry which is preliminary data.</text>
</comment>
<dbReference type="Proteomes" id="UP001054945">
    <property type="component" value="Unassembled WGS sequence"/>
</dbReference>
<accession>A0AAV4X2E2</accession>
<dbReference type="EMBL" id="BPLR01017096">
    <property type="protein sequence ID" value="GIY88703.1"/>
    <property type="molecule type" value="Genomic_DNA"/>
</dbReference>
<keyword evidence="1" id="KW-1133">Transmembrane helix</keyword>
<keyword evidence="3" id="KW-1185">Reference proteome</keyword>
<feature type="non-terminal residue" evidence="2">
    <location>
        <position position="195"/>
    </location>
</feature>
<evidence type="ECO:0000256" key="1">
    <source>
        <dbReference type="SAM" id="Phobius"/>
    </source>
</evidence>
<proteinExistence type="predicted"/>